<reference evidence="2 3" key="2">
    <citation type="submission" date="2017-10" db="EMBL/GenBank/DDBJ databases">
        <authorList>
            <person name="Banno H."/>
            <person name="Chua N.-H."/>
        </authorList>
    </citation>
    <scope>NUCLEOTIDE SEQUENCE [LARGE SCALE GENOMIC DNA]</scope>
    <source>
        <strain evidence="2 3">JK623</strain>
    </source>
</reference>
<evidence type="ECO:0000256" key="1">
    <source>
        <dbReference type="SAM" id="MobiDB-lite"/>
    </source>
</evidence>
<reference evidence="2 3" key="1">
    <citation type="submission" date="2017-10" db="EMBL/GenBank/DDBJ databases">
        <title>Resolving the taxonomy of Roseburia spp., Eubacterium rectale and Agathobacter spp. through phylogenomic analysis.</title>
        <authorList>
            <person name="Sheridan P.O."/>
            <person name="Walker A.W."/>
            <person name="Duncan S.H."/>
            <person name="Scott K.P."/>
            <person name="Toole P.W.O."/>
            <person name="Luis P."/>
            <person name="Flint H.J."/>
        </authorList>
    </citation>
    <scope>NUCLEOTIDE SEQUENCE [LARGE SCALE GENOMIC DNA]</scope>
    <source>
        <strain evidence="2 3">JK623</strain>
    </source>
</reference>
<sequence>MNVTNCRGCGRLFNQLSNEKLCPACVKELEDKFQEVKEYLNEHPNASMNEVSKENDVSTKQIKQWVREERLVFAEGSLDGIECEKCGKLIKTGRYCDECKANLTNTLMSAIDKPKVEAPKKKERTKERMRFLDN</sequence>
<comment type="caution">
    <text evidence="2">The sequence shown here is derived from an EMBL/GenBank/DDBJ whole genome shotgun (WGS) entry which is preliminary data.</text>
</comment>
<keyword evidence="2" id="KW-0966">Cell projection</keyword>
<keyword evidence="3" id="KW-1185">Reference proteome</keyword>
<dbReference type="EMBL" id="PDYG01000014">
    <property type="protein sequence ID" value="PHU38160.1"/>
    <property type="molecule type" value="Genomic_DNA"/>
</dbReference>
<gene>
    <name evidence="2" type="ORF">CSX02_03900</name>
</gene>
<evidence type="ECO:0000313" key="2">
    <source>
        <dbReference type="EMBL" id="PHU38160.1"/>
    </source>
</evidence>
<proteinExistence type="predicted"/>
<accession>A0A2G3E4S2</accession>
<keyword evidence="2" id="KW-0969">Cilium</keyword>
<name>A0A2G3E4S2_9FIRM</name>
<evidence type="ECO:0000313" key="3">
    <source>
        <dbReference type="Proteomes" id="UP000224563"/>
    </source>
</evidence>
<keyword evidence="2" id="KW-0282">Flagellum</keyword>
<dbReference type="AlphaFoldDB" id="A0A2G3E4S2"/>
<protein>
    <submittedName>
        <fullName evidence="2">Flagellar protein</fullName>
    </submittedName>
</protein>
<organism evidence="2 3">
    <name type="scientific">Agathobacter ruminis</name>
    <dbReference type="NCBI Taxonomy" id="1712665"/>
    <lineage>
        <taxon>Bacteria</taxon>
        <taxon>Bacillati</taxon>
        <taxon>Bacillota</taxon>
        <taxon>Clostridia</taxon>
        <taxon>Lachnospirales</taxon>
        <taxon>Lachnospiraceae</taxon>
        <taxon>Agathobacter</taxon>
    </lineage>
</organism>
<dbReference type="Proteomes" id="UP000224563">
    <property type="component" value="Unassembled WGS sequence"/>
</dbReference>
<feature type="region of interest" description="Disordered" evidence="1">
    <location>
        <begin position="115"/>
        <end position="134"/>
    </location>
</feature>
<dbReference type="RefSeq" id="WP_031544507.1">
    <property type="nucleotide sequence ID" value="NZ_JANSWH010000080.1"/>
</dbReference>